<accession>A0A1F7WS77</accession>
<sequence length="296" mass="33981">MHKWRERKQEVEKKYGKWLSYDIGFSSNGFYLKNSDSRKISHGASIAYFEKIVSYAEDFLKKPLSKSTVLDLGCGEGIASFAFAGHGAKKIVGIEGRKASIAKAHFTKKLLGIKNTDFRNADVRKLKFTSKSFDIVLALGILYHLDTPGLFDFVKNLVNWTSRITVIDTHIALLPKIKHKFEGKDYFGLNLEETVPYETNDGSIGNKKSFWLTRASLYKLLTHVGYTSIYSCIHPRTEEWRGFDDRLIIIATRESRQESIKPDQYKEHDPNMIFINEPNLSALREFYTSNPIKKHI</sequence>
<reference evidence="2 3" key="1">
    <citation type="journal article" date="2016" name="Nat. Commun.">
        <title>Thousands of microbial genomes shed light on interconnected biogeochemical processes in an aquifer system.</title>
        <authorList>
            <person name="Anantharaman K."/>
            <person name="Brown C.T."/>
            <person name="Hug L.A."/>
            <person name="Sharon I."/>
            <person name="Castelle C.J."/>
            <person name="Probst A.J."/>
            <person name="Thomas B.C."/>
            <person name="Singh A."/>
            <person name="Wilkins M.J."/>
            <person name="Karaoz U."/>
            <person name="Brodie E.L."/>
            <person name="Williams K.H."/>
            <person name="Hubbard S.S."/>
            <person name="Banfield J.F."/>
        </authorList>
    </citation>
    <scope>NUCLEOTIDE SEQUENCE [LARGE SCALE GENOMIC DNA]</scope>
</reference>
<dbReference type="InterPro" id="IPR029063">
    <property type="entry name" value="SAM-dependent_MTases_sf"/>
</dbReference>
<feature type="domain" description="Methyltransferase" evidence="1">
    <location>
        <begin position="65"/>
        <end position="178"/>
    </location>
</feature>
<dbReference type="Gene3D" id="3.40.50.150">
    <property type="entry name" value="Vaccinia Virus protein VP39"/>
    <property type="match status" value="1"/>
</dbReference>
<protein>
    <recommendedName>
        <fullName evidence="1">Methyltransferase domain-containing protein</fullName>
    </recommendedName>
</protein>
<dbReference type="CDD" id="cd02440">
    <property type="entry name" value="AdoMet_MTases"/>
    <property type="match status" value="1"/>
</dbReference>
<dbReference type="InterPro" id="IPR025714">
    <property type="entry name" value="Methyltranfer_dom"/>
</dbReference>
<dbReference type="SUPFAM" id="SSF53335">
    <property type="entry name" value="S-adenosyl-L-methionine-dependent methyltransferases"/>
    <property type="match status" value="1"/>
</dbReference>
<organism evidence="2 3">
    <name type="scientific">Candidatus Woesebacteria bacterium GWB1_43_5</name>
    <dbReference type="NCBI Taxonomy" id="1802474"/>
    <lineage>
        <taxon>Bacteria</taxon>
        <taxon>Candidatus Woeseibacteriota</taxon>
    </lineage>
</organism>
<dbReference type="Proteomes" id="UP000178812">
    <property type="component" value="Unassembled WGS sequence"/>
</dbReference>
<comment type="caution">
    <text evidence="2">The sequence shown here is derived from an EMBL/GenBank/DDBJ whole genome shotgun (WGS) entry which is preliminary data.</text>
</comment>
<proteinExistence type="predicted"/>
<evidence type="ECO:0000259" key="1">
    <source>
        <dbReference type="Pfam" id="PF13847"/>
    </source>
</evidence>
<dbReference type="EMBL" id="MGFM01000030">
    <property type="protein sequence ID" value="OGM05622.1"/>
    <property type="molecule type" value="Genomic_DNA"/>
</dbReference>
<evidence type="ECO:0000313" key="3">
    <source>
        <dbReference type="Proteomes" id="UP000178812"/>
    </source>
</evidence>
<dbReference type="Pfam" id="PF13847">
    <property type="entry name" value="Methyltransf_31"/>
    <property type="match status" value="1"/>
</dbReference>
<dbReference type="AlphaFoldDB" id="A0A1F7WS77"/>
<evidence type="ECO:0000313" key="2">
    <source>
        <dbReference type="EMBL" id="OGM05622.1"/>
    </source>
</evidence>
<gene>
    <name evidence="2" type="ORF">A2125_00405</name>
</gene>
<name>A0A1F7WS77_9BACT</name>